<dbReference type="OMA" id="KTINCYM"/>
<protein>
    <submittedName>
        <fullName evidence="2">Uncharacterized protein</fullName>
    </submittedName>
</protein>
<gene>
    <name evidence="2" type="ORF">PPRIM_AZ9-3.1.T0080227</name>
</gene>
<evidence type="ECO:0000256" key="1">
    <source>
        <dbReference type="SAM" id="Coils"/>
    </source>
</evidence>
<reference evidence="2" key="1">
    <citation type="submission" date="2021-01" db="EMBL/GenBank/DDBJ databases">
        <authorList>
            <consortium name="Genoscope - CEA"/>
            <person name="William W."/>
        </authorList>
    </citation>
    <scope>NUCLEOTIDE SEQUENCE</scope>
</reference>
<dbReference type="AlphaFoldDB" id="A0A8S1JR45"/>
<keyword evidence="3" id="KW-1185">Reference proteome</keyword>
<comment type="caution">
    <text evidence="2">The sequence shown here is derived from an EMBL/GenBank/DDBJ whole genome shotgun (WGS) entry which is preliminary data.</text>
</comment>
<name>A0A8S1JR45_PARPR</name>
<accession>A0A8S1JR45</accession>
<dbReference type="Proteomes" id="UP000688137">
    <property type="component" value="Unassembled WGS sequence"/>
</dbReference>
<evidence type="ECO:0000313" key="3">
    <source>
        <dbReference type="Proteomes" id="UP000688137"/>
    </source>
</evidence>
<sequence>MNQDQTYQHDYTVDIKQLQIINREQALVWDTMIEQYQKKIIHLKKKLNIEKTQEIQRQNQLDKKQQLYQEQCLLAANSYQIDLFELRKKDLKKQFELKKAILKEQINENKKSYEQISQNLQPLPQEQPKECSFITGASSDYTLVLALQKKNYQKTFISLQSFYPECYISNSQDCENISVIAIKDISYKATKNSIQNKLLLANADNKTINCYMVSYDNNKLSKDLIFQQELQHNIDLIHITKTLQIIVISKLGGFIYLLNKNQKQLIYQGGHVIGESVYFENVDILRVSNQFKIITITNLLTNPEYDQLLTEQYSALIYYHTNLPCFHLMYIQHPQIINKELFVYVNKKNKVRVYDYITQQKKKFKVPTQNIQIEFLNYFDKTNKLVFCDSYGQTYKVEKFTNLIG</sequence>
<feature type="coiled-coil region" evidence="1">
    <location>
        <begin position="92"/>
        <end position="119"/>
    </location>
</feature>
<organism evidence="2 3">
    <name type="scientific">Paramecium primaurelia</name>
    <dbReference type="NCBI Taxonomy" id="5886"/>
    <lineage>
        <taxon>Eukaryota</taxon>
        <taxon>Sar</taxon>
        <taxon>Alveolata</taxon>
        <taxon>Ciliophora</taxon>
        <taxon>Intramacronucleata</taxon>
        <taxon>Oligohymenophorea</taxon>
        <taxon>Peniculida</taxon>
        <taxon>Parameciidae</taxon>
        <taxon>Paramecium</taxon>
    </lineage>
</organism>
<evidence type="ECO:0000313" key="2">
    <source>
        <dbReference type="EMBL" id="CAD8044661.1"/>
    </source>
</evidence>
<dbReference type="EMBL" id="CAJJDM010000004">
    <property type="protein sequence ID" value="CAD8044661.1"/>
    <property type="molecule type" value="Genomic_DNA"/>
</dbReference>
<proteinExistence type="predicted"/>
<keyword evidence="1" id="KW-0175">Coiled coil</keyword>